<dbReference type="AlphaFoldDB" id="A0A6J6PLZ4"/>
<accession>A0A6J6PLZ4</accession>
<gene>
    <name evidence="3" type="ORF">UFOPK2648_00124</name>
    <name evidence="2" type="ORF">UFOPK3406_01037</name>
    <name evidence="4" type="ORF">UFOPK4097_01311</name>
</gene>
<sequence length="67" mass="7065">MRSMDTQSCPAEVKQPRRATSKNVSSFASAQTIIGFLPPNSSEAPINLAPACAATTLPVLVEPVKHT</sequence>
<evidence type="ECO:0000313" key="3">
    <source>
        <dbReference type="EMBL" id="CAB4697498.1"/>
    </source>
</evidence>
<feature type="region of interest" description="Disordered" evidence="1">
    <location>
        <begin position="1"/>
        <end position="24"/>
    </location>
</feature>
<reference evidence="3" key="1">
    <citation type="submission" date="2020-05" db="EMBL/GenBank/DDBJ databases">
        <authorList>
            <person name="Chiriac C."/>
            <person name="Salcher M."/>
            <person name="Ghai R."/>
            <person name="Kavagutti S V."/>
        </authorList>
    </citation>
    <scope>NUCLEOTIDE SEQUENCE</scope>
</reference>
<name>A0A6J6PLZ4_9ZZZZ</name>
<evidence type="ECO:0000256" key="1">
    <source>
        <dbReference type="SAM" id="MobiDB-lite"/>
    </source>
</evidence>
<organism evidence="3">
    <name type="scientific">freshwater metagenome</name>
    <dbReference type="NCBI Taxonomy" id="449393"/>
    <lineage>
        <taxon>unclassified sequences</taxon>
        <taxon>metagenomes</taxon>
        <taxon>ecological metagenomes</taxon>
    </lineage>
</organism>
<dbReference type="EMBL" id="CAEZYC010000002">
    <property type="protein sequence ID" value="CAB4697498.1"/>
    <property type="molecule type" value="Genomic_DNA"/>
</dbReference>
<protein>
    <submittedName>
        <fullName evidence="3">Unannotated protein</fullName>
    </submittedName>
</protein>
<evidence type="ECO:0000313" key="2">
    <source>
        <dbReference type="EMBL" id="CAB4341495.1"/>
    </source>
</evidence>
<dbReference type="EMBL" id="CAFBPK010000025">
    <property type="protein sequence ID" value="CAB5027022.1"/>
    <property type="molecule type" value="Genomic_DNA"/>
</dbReference>
<dbReference type="EMBL" id="CAESAI010000025">
    <property type="protein sequence ID" value="CAB4341495.1"/>
    <property type="molecule type" value="Genomic_DNA"/>
</dbReference>
<proteinExistence type="predicted"/>
<evidence type="ECO:0000313" key="4">
    <source>
        <dbReference type="EMBL" id="CAB5027022.1"/>
    </source>
</evidence>